<dbReference type="Pfam" id="PF02900">
    <property type="entry name" value="LigB"/>
    <property type="match status" value="1"/>
</dbReference>
<sequence length="204" mass="22731">MRVEGGAWPSPADSVPISVNFTRCTLGGSSERRLNAPWPSSPSTAPLLGVDTSGALHSHLLCTRHHWLPRRSLPQCDDVARLLPFYIADAQLPTAAVFKRCFYGNVQLCPSHRLGLTALLSEFDGWGWLQEVLLGGRHDDMKRYEEKAPHGRMAHPSPDHLYPLYVALSATREGAKAELIHQSWYNAMLSHASYRFTVTTTKNN</sequence>
<gene>
    <name evidence="3" type="ORF">E2562_027348</name>
</gene>
<comment type="caution">
    <text evidence="3">The sequence shown here is derived from an EMBL/GenBank/DDBJ whole genome shotgun (WGS) entry which is preliminary data.</text>
</comment>
<dbReference type="OrthoDB" id="7396853at2759"/>
<evidence type="ECO:0000259" key="2">
    <source>
        <dbReference type="Pfam" id="PF02900"/>
    </source>
</evidence>
<dbReference type="Gene3D" id="3.40.830.10">
    <property type="entry name" value="LigB-like"/>
    <property type="match status" value="1"/>
</dbReference>
<dbReference type="EMBL" id="SPHZ02000005">
    <property type="protein sequence ID" value="KAF0918909.1"/>
    <property type="molecule type" value="Genomic_DNA"/>
</dbReference>
<dbReference type="AlphaFoldDB" id="A0A6G1E2A9"/>
<name>A0A6G1E2A9_9ORYZ</name>
<feature type="domain" description="Extradiol ring-cleavage dioxygenase class III enzyme subunit B" evidence="2">
    <location>
        <begin position="121"/>
        <end position="197"/>
    </location>
</feature>
<dbReference type="PANTHER" id="PTHR30096">
    <property type="entry name" value="4,5-DOPA DIOXYGENASE EXTRADIOL-LIKE PROTEIN"/>
    <property type="match status" value="1"/>
</dbReference>
<keyword evidence="1" id="KW-0560">Oxidoreductase</keyword>
<dbReference type="SUPFAM" id="SSF53213">
    <property type="entry name" value="LigB-like"/>
    <property type="match status" value="1"/>
</dbReference>
<protein>
    <recommendedName>
        <fullName evidence="2">Extradiol ring-cleavage dioxygenase class III enzyme subunit B domain-containing protein</fullName>
    </recommendedName>
</protein>
<evidence type="ECO:0000256" key="1">
    <source>
        <dbReference type="ARBA" id="ARBA00023002"/>
    </source>
</evidence>
<reference evidence="3 4" key="1">
    <citation type="submission" date="2019-11" db="EMBL/GenBank/DDBJ databases">
        <title>Whole genome sequence of Oryza granulata.</title>
        <authorList>
            <person name="Li W."/>
        </authorList>
    </citation>
    <scope>NUCLEOTIDE SEQUENCE [LARGE SCALE GENOMIC DNA]</scope>
    <source>
        <strain evidence="4">cv. Menghai</strain>
        <tissue evidence="3">Leaf</tissue>
    </source>
</reference>
<dbReference type="Proteomes" id="UP000479710">
    <property type="component" value="Unassembled WGS sequence"/>
</dbReference>
<dbReference type="GO" id="GO:0008198">
    <property type="term" value="F:ferrous iron binding"/>
    <property type="evidence" value="ECO:0007669"/>
    <property type="project" value="InterPro"/>
</dbReference>
<dbReference type="PANTHER" id="PTHR30096:SF22">
    <property type="entry name" value="OS01G0878900 PROTEIN"/>
    <property type="match status" value="1"/>
</dbReference>
<dbReference type="GO" id="GO:0016702">
    <property type="term" value="F:oxidoreductase activity, acting on single donors with incorporation of molecular oxygen, incorporation of two atoms of oxygen"/>
    <property type="evidence" value="ECO:0007669"/>
    <property type="project" value="UniProtKB-ARBA"/>
</dbReference>
<evidence type="ECO:0000313" key="4">
    <source>
        <dbReference type="Proteomes" id="UP000479710"/>
    </source>
</evidence>
<keyword evidence="4" id="KW-1185">Reference proteome</keyword>
<accession>A0A6G1E2A9</accession>
<proteinExistence type="predicted"/>
<dbReference type="InterPro" id="IPR004183">
    <property type="entry name" value="Xdiol_dOase_suB"/>
</dbReference>
<organism evidence="3 4">
    <name type="scientific">Oryza meyeriana var. granulata</name>
    <dbReference type="NCBI Taxonomy" id="110450"/>
    <lineage>
        <taxon>Eukaryota</taxon>
        <taxon>Viridiplantae</taxon>
        <taxon>Streptophyta</taxon>
        <taxon>Embryophyta</taxon>
        <taxon>Tracheophyta</taxon>
        <taxon>Spermatophyta</taxon>
        <taxon>Magnoliopsida</taxon>
        <taxon>Liliopsida</taxon>
        <taxon>Poales</taxon>
        <taxon>Poaceae</taxon>
        <taxon>BOP clade</taxon>
        <taxon>Oryzoideae</taxon>
        <taxon>Oryzeae</taxon>
        <taxon>Oryzinae</taxon>
        <taxon>Oryza</taxon>
        <taxon>Oryza meyeriana</taxon>
    </lineage>
</organism>
<evidence type="ECO:0000313" key="3">
    <source>
        <dbReference type="EMBL" id="KAF0918909.1"/>
    </source>
</evidence>